<proteinExistence type="predicted"/>
<keyword evidence="2" id="KW-1185">Reference proteome</keyword>
<evidence type="ECO:0000313" key="1">
    <source>
        <dbReference type="EMBL" id="KAK2568235.1"/>
    </source>
</evidence>
<gene>
    <name evidence="1" type="ORF">P5673_007234</name>
</gene>
<dbReference type="Proteomes" id="UP001249851">
    <property type="component" value="Unassembled WGS sequence"/>
</dbReference>
<dbReference type="AlphaFoldDB" id="A0AAD9VBV5"/>
<name>A0AAD9VBV5_ACRCE</name>
<sequence length="73" mass="8556">MKGLRQKVKYSRQHFEHFEDSQLRSNSTEFQLVISTLFHEQLIPHALLHLIYVMFARLSSVADSEPVANYKHG</sequence>
<evidence type="ECO:0000313" key="2">
    <source>
        <dbReference type="Proteomes" id="UP001249851"/>
    </source>
</evidence>
<comment type="caution">
    <text evidence="1">The sequence shown here is derived from an EMBL/GenBank/DDBJ whole genome shotgun (WGS) entry which is preliminary data.</text>
</comment>
<reference evidence="1" key="2">
    <citation type="journal article" date="2023" name="Science">
        <title>Genomic signatures of disease resistance in endangered staghorn corals.</title>
        <authorList>
            <person name="Vollmer S.V."/>
            <person name="Selwyn J.D."/>
            <person name="Despard B.A."/>
            <person name="Roesel C.L."/>
        </authorList>
    </citation>
    <scope>NUCLEOTIDE SEQUENCE</scope>
    <source>
        <strain evidence="1">K2</strain>
    </source>
</reference>
<accession>A0AAD9VBV5</accession>
<protein>
    <submittedName>
        <fullName evidence="1">Uncharacterized protein</fullName>
    </submittedName>
</protein>
<dbReference type="EMBL" id="JARQWQ010000012">
    <property type="protein sequence ID" value="KAK2568235.1"/>
    <property type="molecule type" value="Genomic_DNA"/>
</dbReference>
<organism evidence="1 2">
    <name type="scientific">Acropora cervicornis</name>
    <name type="common">Staghorn coral</name>
    <dbReference type="NCBI Taxonomy" id="6130"/>
    <lineage>
        <taxon>Eukaryota</taxon>
        <taxon>Metazoa</taxon>
        <taxon>Cnidaria</taxon>
        <taxon>Anthozoa</taxon>
        <taxon>Hexacorallia</taxon>
        <taxon>Scleractinia</taxon>
        <taxon>Astrocoeniina</taxon>
        <taxon>Acroporidae</taxon>
        <taxon>Acropora</taxon>
    </lineage>
</organism>
<reference evidence="1" key="1">
    <citation type="journal article" date="2023" name="G3 (Bethesda)">
        <title>Whole genome assembly and annotation of the endangered Caribbean coral Acropora cervicornis.</title>
        <authorList>
            <person name="Selwyn J.D."/>
            <person name="Vollmer S.V."/>
        </authorList>
    </citation>
    <scope>NUCLEOTIDE SEQUENCE</scope>
    <source>
        <strain evidence="1">K2</strain>
    </source>
</reference>